<proteinExistence type="predicted"/>
<dbReference type="Proteomes" id="UP000305948">
    <property type="component" value="Unassembled WGS sequence"/>
</dbReference>
<feature type="region of interest" description="Disordered" evidence="1">
    <location>
        <begin position="397"/>
        <end position="416"/>
    </location>
</feature>
<dbReference type="AlphaFoldDB" id="A0A5C3MJ47"/>
<reference evidence="2 3" key="1">
    <citation type="journal article" date="2019" name="Nat. Ecol. Evol.">
        <title>Megaphylogeny resolves global patterns of mushroom evolution.</title>
        <authorList>
            <person name="Varga T."/>
            <person name="Krizsan K."/>
            <person name="Foldi C."/>
            <person name="Dima B."/>
            <person name="Sanchez-Garcia M."/>
            <person name="Sanchez-Ramirez S."/>
            <person name="Szollosi G.J."/>
            <person name="Szarkandi J.G."/>
            <person name="Papp V."/>
            <person name="Albert L."/>
            <person name="Andreopoulos W."/>
            <person name="Angelini C."/>
            <person name="Antonin V."/>
            <person name="Barry K.W."/>
            <person name="Bougher N.L."/>
            <person name="Buchanan P."/>
            <person name="Buyck B."/>
            <person name="Bense V."/>
            <person name="Catcheside P."/>
            <person name="Chovatia M."/>
            <person name="Cooper J."/>
            <person name="Damon W."/>
            <person name="Desjardin D."/>
            <person name="Finy P."/>
            <person name="Geml J."/>
            <person name="Haridas S."/>
            <person name="Hughes K."/>
            <person name="Justo A."/>
            <person name="Karasinski D."/>
            <person name="Kautmanova I."/>
            <person name="Kiss B."/>
            <person name="Kocsube S."/>
            <person name="Kotiranta H."/>
            <person name="LaButti K.M."/>
            <person name="Lechner B.E."/>
            <person name="Liimatainen K."/>
            <person name="Lipzen A."/>
            <person name="Lukacs Z."/>
            <person name="Mihaltcheva S."/>
            <person name="Morgado L.N."/>
            <person name="Niskanen T."/>
            <person name="Noordeloos M.E."/>
            <person name="Ohm R.A."/>
            <person name="Ortiz-Santana B."/>
            <person name="Ovrebo C."/>
            <person name="Racz N."/>
            <person name="Riley R."/>
            <person name="Savchenko A."/>
            <person name="Shiryaev A."/>
            <person name="Soop K."/>
            <person name="Spirin V."/>
            <person name="Szebenyi C."/>
            <person name="Tomsovsky M."/>
            <person name="Tulloss R.E."/>
            <person name="Uehling J."/>
            <person name="Grigoriev I.V."/>
            <person name="Vagvolgyi C."/>
            <person name="Papp T."/>
            <person name="Martin F.M."/>
            <person name="Miettinen O."/>
            <person name="Hibbett D.S."/>
            <person name="Nagy L.G."/>
        </authorList>
    </citation>
    <scope>NUCLEOTIDE SEQUENCE [LARGE SCALE GENOMIC DNA]</scope>
    <source>
        <strain evidence="2 3">OMC1185</strain>
    </source>
</reference>
<gene>
    <name evidence="2" type="ORF">OE88DRAFT_1669401</name>
</gene>
<name>A0A5C3MJ47_9AGAM</name>
<protein>
    <submittedName>
        <fullName evidence="2">Uncharacterized protein</fullName>
    </submittedName>
</protein>
<evidence type="ECO:0000313" key="3">
    <source>
        <dbReference type="Proteomes" id="UP000305948"/>
    </source>
</evidence>
<evidence type="ECO:0000256" key="1">
    <source>
        <dbReference type="SAM" id="MobiDB-lite"/>
    </source>
</evidence>
<accession>A0A5C3MJ47</accession>
<dbReference type="EMBL" id="ML213546">
    <property type="protein sequence ID" value="TFK45354.1"/>
    <property type="molecule type" value="Genomic_DNA"/>
</dbReference>
<keyword evidence="3" id="KW-1185">Reference proteome</keyword>
<evidence type="ECO:0000313" key="2">
    <source>
        <dbReference type="EMBL" id="TFK45354.1"/>
    </source>
</evidence>
<sequence>MTARGNGITSASKPILRNWRDVRNGRRVFCVSGRQERLPAYLPSTCNSLVQKRWMSAGKALVYEGKRRIHSSNVPATAATGPRKASALLLRTLNQTQLNAEDFASLAGRVCKTVRSALVPEELGLPMYYLEGSHTRGRKDIPFPPESHGFLYWHLQPDAPPVTGQVRFRITKSSDPATFPSGHDLQLPDGRIWHISLFDIARRQGYSGLRAHLMSEKLITAKMLNNAMKRSASSQDKHRIAKYNITPTIANGLRKGPALRLHTLNQERLQLEDFVDLTGRGDRTLRFPLAPELPRFRMRYFESDGRRIPFPPDSHGFLYWHIESDAQPAEGQVRFRITKSSDPATFRSGRDLQLPDGRIWHIPFFRIAHASEYSGLRAHLLSEKLVTAQVLKTALNGSPSSQDAHRIPKSDIPSTAATGLRHGSALRLCTLNRTRLDVKDFVDLTGRLTKTVHFPAAHEESSFQMRYYGQGVPFPPESHGFFYWHLDPDAPPVSGQVRFRTTASSDPATFPIGRDLQLPDGRIWHISLFDIARRATYSGLRAHLLSEKLVTVKLLDSASSITAARGEKVGHPATGSLLIWKFGQRFLVDFPGIKTAIWILGSSTAERLLLPPLFSVHVRESESAGICYVLSERSKSSVSGQTGRHDFLNGVEYTPFAGRALVQFERSTLPGHKGTRTVVLRILKVMKRSDGSDHASWTPEPQEDGLDMTGMHQHAWSVNVDQPQRGHKSPGLSAKALRILFDNEALQERQGRRRPKSCA</sequence>
<organism evidence="2 3">
    <name type="scientific">Heliocybe sulcata</name>
    <dbReference type="NCBI Taxonomy" id="5364"/>
    <lineage>
        <taxon>Eukaryota</taxon>
        <taxon>Fungi</taxon>
        <taxon>Dikarya</taxon>
        <taxon>Basidiomycota</taxon>
        <taxon>Agaricomycotina</taxon>
        <taxon>Agaricomycetes</taxon>
        <taxon>Gloeophyllales</taxon>
        <taxon>Gloeophyllaceae</taxon>
        <taxon>Heliocybe</taxon>
    </lineage>
</organism>
<dbReference type="OrthoDB" id="2750929at2759"/>